<name>A0A9W9TK19_9EURO</name>
<dbReference type="EMBL" id="JAPQKS010000005">
    <property type="protein sequence ID" value="KAJ5225439.1"/>
    <property type="molecule type" value="Genomic_DNA"/>
</dbReference>
<sequence length="134" mass="13759">MQYLVALAALAGAAVAQSVGISAPPSNAKVSAGSDITVKVSKPNSLSSSEEIGIAIAIGNIDKDPSEVFGDVLYHGPYDPVYHESTQAPYQNFTITIPSSQAKGAARINVAHAALIGAGPEPWLETVTSNITIV</sequence>
<organism evidence="2 3">
    <name type="scientific">Penicillium chermesinum</name>
    <dbReference type="NCBI Taxonomy" id="63820"/>
    <lineage>
        <taxon>Eukaryota</taxon>
        <taxon>Fungi</taxon>
        <taxon>Dikarya</taxon>
        <taxon>Ascomycota</taxon>
        <taxon>Pezizomycotina</taxon>
        <taxon>Eurotiomycetes</taxon>
        <taxon>Eurotiomycetidae</taxon>
        <taxon>Eurotiales</taxon>
        <taxon>Aspergillaceae</taxon>
        <taxon>Penicillium</taxon>
    </lineage>
</organism>
<dbReference type="OrthoDB" id="2841294at2759"/>
<comment type="caution">
    <text evidence="2">The sequence shown here is derived from an EMBL/GenBank/DDBJ whole genome shotgun (WGS) entry which is preliminary data.</text>
</comment>
<keyword evidence="1" id="KW-0732">Signal</keyword>
<proteinExistence type="predicted"/>
<dbReference type="AlphaFoldDB" id="A0A9W9TK19"/>
<evidence type="ECO:0000313" key="3">
    <source>
        <dbReference type="Proteomes" id="UP001150941"/>
    </source>
</evidence>
<gene>
    <name evidence="2" type="ORF">N7468_006664</name>
</gene>
<feature type="chain" id="PRO_5040839698" evidence="1">
    <location>
        <begin position="17"/>
        <end position="134"/>
    </location>
</feature>
<accession>A0A9W9TK19</accession>
<dbReference type="RefSeq" id="XP_058328850.1">
    <property type="nucleotide sequence ID" value="XM_058475960.1"/>
</dbReference>
<keyword evidence="3" id="KW-1185">Reference proteome</keyword>
<dbReference type="Proteomes" id="UP001150941">
    <property type="component" value="Unassembled WGS sequence"/>
</dbReference>
<dbReference type="Pfam" id="PF19271">
    <property type="entry name" value="Nis1"/>
    <property type="match status" value="1"/>
</dbReference>
<reference evidence="2" key="1">
    <citation type="submission" date="2022-11" db="EMBL/GenBank/DDBJ databases">
        <authorList>
            <person name="Petersen C."/>
        </authorList>
    </citation>
    <scope>NUCLEOTIDE SEQUENCE</scope>
    <source>
        <strain evidence="2">IBT 19713</strain>
    </source>
</reference>
<dbReference type="InterPro" id="IPR045469">
    <property type="entry name" value="Nis1"/>
</dbReference>
<protein>
    <submittedName>
        <fullName evidence="2">Uncharacterized protein</fullName>
    </submittedName>
</protein>
<dbReference type="GeneID" id="83203263"/>
<reference evidence="2" key="2">
    <citation type="journal article" date="2023" name="IMA Fungus">
        <title>Comparative genomic study of the Penicillium genus elucidates a diverse pangenome and 15 lateral gene transfer events.</title>
        <authorList>
            <person name="Petersen C."/>
            <person name="Sorensen T."/>
            <person name="Nielsen M.R."/>
            <person name="Sondergaard T.E."/>
            <person name="Sorensen J.L."/>
            <person name="Fitzpatrick D.A."/>
            <person name="Frisvad J.C."/>
            <person name="Nielsen K.L."/>
        </authorList>
    </citation>
    <scope>NUCLEOTIDE SEQUENCE</scope>
    <source>
        <strain evidence="2">IBT 19713</strain>
    </source>
</reference>
<evidence type="ECO:0000256" key="1">
    <source>
        <dbReference type="SAM" id="SignalP"/>
    </source>
</evidence>
<evidence type="ECO:0000313" key="2">
    <source>
        <dbReference type="EMBL" id="KAJ5225439.1"/>
    </source>
</evidence>
<feature type="signal peptide" evidence="1">
    <location>
        <begin position="1"/>
        <end position="16"/>
    </location>
</feature>